<protein>
    <submittedName>
        <fullName evidence="2">Hormogonium polysaccharide secretion pseudopilin HpsC</fullName>
    </submittedName>
</protein>
<gene>
    <name evidence="2" type="primary">hpsC</name>
    <name evidence="2" type="ORF">NWP17_14125</name>
</gene>
<dbReference type="SUPFAM" id="SSF54523">
    <property type="entry name" value="Pili subunits"/>
    <property type="match status" value="1"/>
</dbReference>
<evidence type="ECO:0000313" key="2">
    <source>
        <dbReference type="EMBL" id="MDH6061558.1"/>
    </source>
</evidence>
<dbReference type="NCBIfam" id="NF038304">
    <property type="entry name" value="EPS_HpsC"/>
    <property type="match status" value="1"/>
</dbReference>
<sequence length="331" mass="35868">MMYLLQFILSIHLKRAGKHETSGFTLIELLVAMVLSVLIITPLFGVVISMLDTDRREQAKAATEQEIQSALDYIAQDLQQAVYIYDADGLTRNHDSNTITNSGIKDQIPPVKSAGDCTSSPETSTSVCTPILVFWKREFIKDSVGISSPTDTATDDGFAYSLVAYYLITNPNGSNSTWSPTARIGRFQIRGPVNSANANTIGLASDPGFNSPPLAHDVKGADLKQKMNQWQTSLTGGNTYNQPVTLVDFISTSTSAPDSTCSSGQRVGEDSNNDVQGFYACVDAAQILAQVYIRGNALARIDNQDTAYTADNSAYFPHSSIRTQGRGFLLP</sequence>
<keyword evidence="1" id="KW-0812">Transmembrane</keyword>
<keyword evidence="1" id="KW-0472">Membrane</keyword>
<feature type="transmembrane region" description="Helical" evidence="1">
    <location>
        <begin position="26"/>
        <end position="51"/>
    </location>
</feature>
<dbReference type="AlphaFoldDB" id="A0AA43KD57"/>
<organism evidence="2 3">
    <name type="scientific">Chrysosporum bergii ANA360D</name>
    <dbReference type="NCBI Taxonomy" id="617107"/>
    <lineage>
        <taxon>Bacteria</taxon>
        <taxon>Bacillati</taxon>
        <taxon>Cyanobacteriota</taxon>
        <taxon>Cyanophyceae</taxon>
        <taxon>Nostocales</taxon>
        <taxon>Nodulariaceae</taxon>
        <taxon>Chrysosporum</taxon>
    </lineage>
</organism>
<keyword evidence="3" id="KW-1185">Reference proteome</keyword>
<dbReference type="Pfam" id="PF07963">
    <property type="entry name" value="N_methyl"/>
    <property type="match status" value="1"/>
</dbReference>
<dbReference type="Proteomes" id="UP001159387">
    <property type="component" value="Unassembled WGS sequence"/>
</dbReference>
<name>A0AA43KD57_9CYAN</name>
<dbReference type="NCBIfam" id="TIGR02532">
    <property type="entry name" value="IV_pilin_GFxxxE"/>
    <property type="match status" value="1"/>
</dbReference>
<dbReference type="InterPro" id="IPR045584">
    <property type="entry name" value="Pilin-like"/>
</dbReference>
<dbReference type="EMBL" id="JANQDH010000093">
    <property type="protein sequence ID" value="MDH6061558.1"/>
    <property type="molecule type" value="Genomic_DNA"/>
</dbReference>
<evidence type="ECO:0000256" key="1">
    <source>
        <dbReference type="SAM" id="Phobius"/>
    </source>
</evidence>
<proteinExistence type="predicted"/>
<dbReference type="RefSeq" id="WP_280655528.1">
    <property type="nucleotide sequence ID" value="NZ_JANQDH010000093.1"/>
</dbReference>
<evidence type="ECO:0000313" key="3">
    <source>
        <dbReference type="Proteomes" id="UP001159387"/>
    </source>
</evidence>
<keyword evidence="1" id="KW-1133">Transmembrane helix</keyword>
<dbReference type="InterPro" id="IPR012902">
    <property type="entry name" value="N_methyl_site"/>
</dbReference>
<accession>A0AA43KD57</accession>
<reference evidence="2 3" key="1">
    <citation type="journal article" date="2023" name="J. Phycol.">
        <title>Chrysosporum ovalisporum is synonymous with the true-branching cyanobacterium Umezakia natans (Nostocales/Aphanizomenonaceae).</title>
        <authorList>
            <person name="McGregor G.B."/>
            <person name="Sendall B.C."/>
            <person name="Niiyama Y."/>
            <person name="Tuji A."/>
            <person name="Willis A."/>
        </authorList>
    </citation>
    <scope>NUCLEOTIDE SEQUENCE [LARGE SCALE GENOMIC DNA]</scope>
    <source>
        <strain evidence="2 3">ANA360D</strain>
    </source>
</reference>
<comment type="caution">
    <text evidence="2">The sequence shown here is derived from an EMBL/GenBank/DDBJ whole genome shotgun (WGS) entry which is preliminary data.</text>
</comment>